<dbReference type="OrthoDB" id="2530422at2759"/>
<reference evidence="2 3" key="1">
    <citation type="journal article" date="2018" name="Elife">
        <title>Functional genomics of lipid metabolism in the oleaginous yeast Rhodosporidium toruloides.</title>
        <authorList>
            <person name="Coradetti S.T."/>
            <person name="Pinel D."/>
            <person name="Geiselman G."/>
            <person name="Ito M."/>
            <person name="Mondo S."/>
            <person name="Reilly M.C."/>
            <person name="Cheng Y.F."/>
            <person name="Bauer S."/>
            <person name="Grigoriev I."/>
            <person name="Gladden J.M."/>
            <person name="Simmons B.A."/>
            <person name="Brem R."/>
            <person name="Arkin A.P."/>
            <person name="Skerker J.M."/>
        </authorList>
    </citation>
    <scope>NUCLEOTIDE SEQUENCE [LARGE SCALE GENOMIC DNA]</scope>
    <source>
        <strain evidence="2 3">NBRC 0880</strain>
    </source>
</reference>
<gene>
    <name evidence="2" type="ORF">AAT19DRAFT_16112</name>
</gene>
<feature type="compositionally biased region" description="Basic and acidic residues" evidence="1">
    <location>
        <begin position="39"/>
        <end position="60"/>
    </location>
</feature>
<evidence type="ECO:0000256" key="1">
    <source>
        <dbReference type="SAM" id="MobiDB-lite"/>
    </source>
</evidence>
<organism evidence="2 3">
    <name type="scientific">Rhodotorula toruloides</name>
    <name type="common">Yeast</name>
    <name type="synonym">Rhodosporidium toruloides</name>
    <dbReference type="NCBI Taxonomy" id="5286"/>
    <lineage>
        <taxon>Eukaryota</taxon>
        <taxon>Fungi</taxon>
        <taxon>Dikarya</taxon>
        <taxon>Basidiomycota</taxon>
        <taxon>Pucciniomycotina</taxon>
        <taxon>Microbotryomycetes</taxon>
        <taxon>Sporidiobolales</taxon>
        <taxon>Sporidiobolaceae</taxon>
        <taxon>Rhodotorula</taxon>
    </lineage>
</organism>
<accession>A0A2T0A5Q7</accession>
<feature type="compositionally biased region" description="Polar residues" evidence="1">
    <location>
        <begin position="1"/>
        <end position="19"/>
    </location>
</feature>
<name>A0A2T0A5Q7_RHOTO</name>
<comment type="caution">
    <text evidence="2">The sequence shown here is derived from an EMBL/GenBank/DDBJ whole genome shotgun (WGS) entry which is preliminary data.</text>
</comment>
<dbReference type="EMBL" id="LCTV02000008">
    <property type="protein sequence ID" value="PRQ73359.1"/>
    <property type="molecule type" value="Genomic_DNA"/>
</dbReference>
<dbReference type="AlphaFoldDB" id="A0A2T0A5Q7"/>
<evidence type="ECO:0000313" key="3">
    <source>
        <dbReference type="Proteomes" id="UP000239560"/>
    </source>
</evidence>
<proteinExistence type="predicted"/>
<dbReference type="Proteomes" id="UP000239560">
    <property type="component" value="Unassembled WGS sequence"/>
</dbReference>
<evidence type="ECO:0000313" key="2">
    <source>
        <dbReference type="EMBL" id="PRQ73359.1"/>
    </source>
</evidence>
<feature type="region of interest" description="Disordered" evidence="1">
    <location>
        <begin position="1"/>
        <end position="72"/>
    </location>
</feature>
<sequence>MQPKQTAQGTTGDNKQSALDQEFSAPCVSYDSNGMGPDARNRRGFNKDGKNRDGLDKRGYDALGNSLSCPVH</sequence>
<protein>
    <submittedName>
        <fullName evidence="2">Uncharacterized protein</fullName>
    </submittedName>
</protein>